<dbReference type="PANTHER" id="PTHR11080:SF2">
    <property type="entry name" value="LD05707P"/>
    <property type="match status" value="1"/>
</dbReference>
<dbReference type="FunFam" id="3.40.50.850:FF:000006">
    <property type="entry name" value="Bifunctional pyrazinamidase/nicotinamidase"/>
    <property type="match status" value="1"/>
</dbReference>
<proteinExistence type="inferred from homology"/>
<evidence type="ECO:0000313" key="11">
    <source>
        <dbReference type="Proteomes" id="UP000003678"/>
    </source>
</evidence>
<accession>C0G791</accession>
<keyword evidence="4" id="KW-0378">Hydrolase</keyword>
<reference evidence="10 11" key="1">
    <citation type="submission" date="2009-03" db="EMBL/GenBank/DDBJ databases">
        <authorList>
            <person name="Setubal J.C."/>
            <person name="Boyle S."/>
            <person name="Crasta O.R."/>
            <person name="Gillespie J.J."/>
            <person name="Kenyon R.W."/>
            <person name="Lu J."/>
            <person name="Mane S."/>
            <person name="Nagrani S."/>
            <person name="Shallom J.M."/>
            <person name="Shallom S."/>
            <person name="Shukla M."/>
            <person name="Snyder E.E."/>
            <person name="Sobral B.W."/>
            <person name="Wattam A.R."/>
            <person name="Will R."/>
            <person name="Williams K."/>
            <person name="Yoo H."/>
            <person name="Bruce D.H."/>
            <person name="Detter C."/>
            <person name="Munk C."/>
            <person name="Brettin T.S."/>
            <person name="Ficht T."/>
        </authorList>
    </citation>
    <scope>NUCLEOTIDE SEQUENCE [LARGE SCALE GENOMIC DNA]</scope>
    <source>
        <strain evidence="10 11">Cudo</strain>
    </source>
</reference>
<evidence type="ECO:0000256" key="2">
    <source>
        <dbReference type="ARBA" id="ARBA00022642"/>
    </source>
</evidence>
<feature type="domain" description="Isochorismatase-like" evidence="9">
    <location>
        <begin position="47"/>
        <end position="242"/>
    </location>
</feature>
<evidence type="ECO:0000313" key="10">
    <source>
        <dbReference type="EMBL" id="EEH14118.1"/>
    </source>
</evidence>
<dbReference type="EMBL" id="ACJD01000004">
    <property type="protein sequence ID" value="EEH14118.1"/>
    <property type="molecule type" value="Genomic_DNA"/>
</dbReference>
<comment type="similarity">
    <text evidence="1">Belongs to the isochorismatase family.</text>
</comment>
<dbReference type="Gene3D" id="3.40.50.850">
    <property type="entry name" value="Isochorismatase-like"/>
    <property type="match status" value="1"/>
</dbReference>
<evidence type="ECO:0000256" key="3">
    <source>
        <dbReference type="ARBA" id="ARBA00022723"/>
    </source>
</evidence>
<sequence>MFKHGKAVPITNAFVIPERAYLLVSQKLDGYKLLGNNKAEHPMIGHALVVIDVQNDFCPGGALAVERGDEIIPIVNRLIGESENVVVTQDWHPANHSSFASNHPGSRPFDTVNMSYGPQVLWPDHCVQNSEGAEFHPDLQWWRAQLVVRKGFRIGIDSYSAFFENDHCTPTGLGGYLRERNIGSLTTVGLATDFCVASSALDAVQQGFQVRVRLDACRGIDLNGSMNIMLEKMKQAGVELIDEPVSASHLL</sequence>
<name>C0G791_9HYPH</name>
<protein>
    <recommendedName>
        <fullName evidence="8">Nicotinamidase</fullName>
        <ecNumber evidence="6">3.5.1.19</ecNumber>
    </recommendedName>
    <alternativeName>
        <fullName evidence="7">Nicotinamide deamidase</fullName>
    </alternativeName>
</protein>
<dbReference type="AlphaFoldDB" id="C0G791"/>
<dbReference type="InterPro" id="IPR000868">
    <property type="entry name" value="Isochorismatase-like_dom"/>
</dbReference>
<evidence type="ECO:0000256" key="8">
    <source>
        <dbReference type="ARBA" id="ARBA00072277"/>
    </source>
</evidence>
<evidence type="ECO:0000256" key="6">
    <source>
        <dbReference type="ARBA" id="ARBA00039017"/>
    </source>
</evidence>
<dbReference type="Pfam" id="PF00857">
    <property type="entry name" value="Isochorismatase"/>
    <property type="match status" value="1"/>
</dbReference>
<dbReference type="SUPFAM" id="SSF52499">
    <property type="entry name" value="Isochorismatase-like hydrolases"/>
    <property type="match status" value="1"/>
</dbReference>
<dbReference type="CDD" id="cd01011">
    <property type="entry name" value="nicotinamidase"/>
    <property type="match status" value="1"/>
</dbReference>
<evidence type="ECO:0000259" key="9">
    <source>
        <dbReference type="Pfam" id="PF00857"/>
    </source>
</evidence>
<dbReference type="InterPro" id="IPR052347">
    <property type="entry name" value="Isochorismatase_Nicotinamidase"/>
</dbReference>
<organism evidence="10 11">
    <name type="scientific">Brucella ceti str. Cudo</name>
    <dbReference type="NCBI Taxonomy" id="595497"/>
    <lineage>
        <taxon>Bacteria</taxon>
        <taxon>Pseudomonadati</taxon>
        <taxon>Pseudomonadota</taxon>
        <taxon>Alphaproteobacteria</taxon>
        <taxon>Hyphomicrobiales</taxon>
        <taxon>Brucellaceae</taxon>
        <taxon>Brucella/Ochrobactrum group</taxon>
        <taxon>Brucella</taxon>
    </lineage>
</organism>
<evidence type="ECO:0000256" key="1">
    <source>
        <dbReference type="ARBA" id="ARBA00006336"/>
    </source>
</evidence>
<dbReference type="InterPro" id="IPR036380">
    <property type="entry name" value="Isochorismatase-like_sf"/>
</dbReference>
<evidence type="ECO:0000256" key="4">
    <source>
        <dbReference type="ARBA" id="ARBA00022801"/>
    </source>
</evidence>
<dbReference type="Proteomes" id="UP000003678">
    <property type="component" value="Unassembled WGS sequence"/>
</dbReference>
<comment type="pathway">
    <text evidence="5">Cofactor biosynthesis; nicotinate biosynthesis; nicotinate from nicotinamide: step 1/1.</text>
</comment>
<dbReference type="PANTHER" id="PTHR11080">
    <property type="entry name" value="PYRAZINAMIDASE/NICOTINAMIDASE"/>
    <property type="match status" value="1"/>
</dbReference>
<dbReference type="EC" id="3.5.1.19" evidence="6"/>
<comment type="caution">
    <text evidence="10">The sequence shown here is derived from an EMBL/GenBank/DDBJ whole genome shotgun (WGS) entry which is preliminary data.</text>
</comment>
<dbReference type="NCBIfam" id="NF008623">
    <property type="entry name" value="PRK11609.1"/>
    <property type="match status" value="1"/>
</dbReference>
<dbReference type="GO" id="GO:0046872">
    <property type="term" value="F:metal ion binding"/>
    <property type="evidence" value="ECO:0007669"/>
    <property type="project" value="UniProtKB-KW"/>
</dbReference>
<gene>
    <name evidence="10" type="ORF">BCETI_4000039</name>
</gene>
<dbReference type="GO" id="GO:0008936">
    <property type="term" value="F:nicotinamidase activity"/>
    <property type="evidence" value="ECO:0007669"/>
    <property type="project" value="UniProtKB-EC"/>
</dbReference>
<evidence type="ECO:0000256" key="7">
    <source>
        <dbReference type="ARBA" id="ARBA00043224"/>
    </source>
</evidence>
<keyword evidence="3" id="KW-0479">Metal-binding</keyword>
<evidence type="ECO:0000256" key="5">
    <source>
        <dbReference type="ARBA" id="ARBA00037900"/>
    </source>
</evidence>
<dbReference type="GO" id="GO:0019363">
    <property type="term" value="P:pyridine nucleotide biosynthetic process"/>
    <property type="evidence" value="ECO:0007669"/>
    <property type="project" value="UniProtKB-KW"/>
</dbReference>
<keyword evidence="2" id="KW-0662">Pyridine nucleotide biosynthesis</keyword>